<dbReference type="RefSeq" id="WP_141483803.1">
    <property type="nucleotide sequence ID" value="NZ_SMDN01000004.1"/>
</dbReference>
<dbReference type="GO" id="GO:0015179">
    <property type="term" value="F:L-amino acid transmembrane transporter activity"/>
    <property type="evidence" value="ECO:0007669"/>
    <property type="project" value="TreeGrafter"/>
</dbReference>
<dbReference type="InterPro" id="IPR002293">
    <property type="entry name" value="AA/rel_permease1"/>
</dbReference>
<proteinExistence type="predicted"/>
<keyword evidence="4 5" id="KW-0472">Membrane</keyword>
<evidence type="ECO:0000313" key="6">
    <source>
        <dbReference type="EMBL" id="TQC53948.1"/>
    </source>
</evidence>
<accession>A0A507SXT9</accession>
<name>A0A507SXT9_9BACT</name>
<dbReference type="EMBL" id="SMDN01000004">
    <property type="protein sequence ID" value="TQC53948.1"/>
    <property type="molecule type" value="Genomic_DNA"/>
</dbReference>
<dbReference type="PANTHER" id="PTHR11785">
    <property type="entry name" value="AMINO ACID TRANSPORTER"/>
    <property type="match status" value="1"/>
</dbReference>
<dbReference type="GO" id="GO:0016020">
    <property type="term" value="C:membrane"/>
    <property type="evidence" value="ECO:0007669"/>
    <property type="project" value="UniProtKB-SubCell"/>
</dbReference>
<feature type="transmembrane region" description="Helical" evidence="5">
    <location>
        <begin position="280"/>
        <end position="301"/>
    </location>
</feature>
<feature type="transmembrane region" description="Helical" evidence="5">
    <location>
        <begin position="453"/>
        <end position="477"/>
    </location>
</feature>
<feature type="transmembrane region" description="Helical" evidence="5">
    <location>
        <begin position="368"/>
        <end position="386"/>
    </location>
</feature>
<feature type="transmembrane region" description="Helical" evidence="5">
    <location>
        <begin position="133"/>
        <end position="154"/>
    </location>
</feature>
<feature type="transmembrane region" description="Helical" evidence="5">
    <location>
        <begin position="88"/>
        <end position="113"/>
    </location>
</feature>
<feature type="transmembrane region" description="Helical" evidence="5">
    <location>
        <begin position="239"/>
        <end position="260"/>
    </location>
</feature>
<dbReference type="OrthoDB" id="384581at2"/>
<dbReference type="Gene3D" id="1.20.1740.10">
    <property type="entry name" value="Amino acid/polyamine transporter I"/>
    <property type="match status" value="1"/>
</dbReference>
<keyword evidence="7" id="KW-1185">Reference proteome</keyword>
<reference evidence="6 7" key="1">
    <citation type="submission" date="2019-03" db="EMBL/GenBank/DDBJ databases">
        <title>Characterization of a novel Mycoplasma cynos real-time PCR assay.</title>
        <authorList>
            <person name="Tallmadge R.L."/>
            <person name="Mitchell P.K."/>
            <person name="Goodman L."/>
        </authorList>
    </citation>
    <scope>NUCLEOTIDE SEQUENCE [LARGE SCALE GENOMIC DNA]</scope>
    <source>
        <strain evidence="6 7">1642</strain>
    </source>
</reference>
<feature type="transmembrane region" description="Helical" evidence="5">
    <location>
        <begin position="334"/>
        <end position="356"/>
    </location>
</feature>
<comment type="caution">
    <text evidence="6">The sequence shown here is derived from an EMBL/GenBank/DDBJ whole genome shotgun (WGS) entry which is preliminary data.</text>
</comment>
<organism evidence="6 7">
    <name type="scientific">Mycoplasmopsis mucosicanis</name>
    <dbReference type="NCBI Taxonomy" id="458208"/>
    <lineage>
        <taxon>Bacteria</taxon>
        <taxon>Bacillati</taxon>
        <taxon>Mycoplasmatota</taxon>
        <taxon>Mycoplasmoidales</taxon>
        <taxon>Metamycoplasmataceae</taxon>
        <taxon>Mycoplasmopsis</taxon>
    </lineage>
</organism>
<evidence type="ECO:0000256" key="5">
    <source>
        <dbReference type="SAM" id="Phobius"/>
    </source>
</evidence>
<protein>
    <submittedName>
        <fullName evidence="6">Amino acid permease</fullName>
    </submittedName>
</protein>
<feature type="transmembrane region" description="Helical" evidence="5">
    <location>
        <begin position="47"/>
        <end position="67"/>
    </location>
</feature>
<feature type="transmembrane region" description="Helical" evidence="5">
    <location>
        <begin position="7"/>
        <end position="27"/>
    </location>
</feature>
<keyword evidence="2 5" id="KW-0812">Transmembrane</keyword>
<dbReference type="PIRSF" id="PIRSF006060">
    <property type="entry name" value="AA_transporter"/>
    <property type="match status" value="1"/>
</dbReference>
<comment type="subcellular location">
    <subcellularLocation>
        <location evidence="1">Membrane</location>
        <topology evidence="1">Multi-pass membrane protein</topology>
    </subcellularLocation>
</comment>
<evidence type="ECO:0000256" key="1">
    <source>
        <dbReference type="ARBA" id="ARBA00004141"/>
    </source>
</evidence>
<feature type="transmembrane region" description="Helical" evidence="5">
    <location>
        <begin position="161"/>
        <end position="183"/>
    </location>
</feature>
<gene>
    <name evidence="6" type="ORF">E1I18_01285</name>
</gene>
<evidence type="ECO:0000256" key="2">
    <source>
        <dbReference type="ARBA" id="ARBA00022692"/>
    </source>
</evidence>
<dbReference type="PANTHER" id="PTHR11785:SF512">
    <property type="entry name" value="SOBREMESA, ISOFORM B"/>
    <property type="match status" value="1"/>
</dbReference>
<evidence type="ECO:0000256" key="3">
    <source>
        <dbReference type="ARBA" id="ARBA00022989"/>
    </source>
</evidence>
<sequence length="503" mass="56110">MQKQKKIGLFLSIAMIVGSVVGIGIFFKNQSVSKAVNGDGISWLLAWIIGGIISIAAAISFIEIGSFKNTKLIGLSNWVYKISKNKHLAYHCSVAYTLFYWGLLNAVIGIFASESLFFFFVLIKAVDAQSIKIWMHVIVGLLLSTVFIALNVFSLKASANFQIVITVVKFLPLLFALIIGIALPNIHNNEGKNAFFQHAFSLKGLIVALPAVLFSYDAFLVSSSISQKTKNPQKTLPKAILVGMILVVILYSLIALSSILHSKGVISDLINDVLPKKYSSSVSATIIFFVFASSLGVINGLSSAFISELKANVENNLLFGSKKLKEKIGLQGTFIMYLIFIEIFYFLIIIVPSIVFNTDIFVDGLSNFPTVFFFAIYGITILMYLIKRNKIEDSKKINSVLFYTSAIIAVVGITLLELSYLYFQFENLIINRTNNPSGWGVFWDNNQGALIKFYVPFVLYMVLFAYFMSIPWINYAFEKAIFKRDMIKDLDLNEANSHHNTVL</sequence>
<feature type="transmembrane region" description="Helical" evidence="5">
    <location>
        <begin position="195"/>
        <end position="219"/>
    </location>
</feature>
<dbReference type="AlphaFoldDB" id="A0A507SXT9"/>
<evidence type="ECO:0000313" key="7">
    <source>
        <dbReference type="Proteomes" id="UP000320801"/>
    </source>
</evidence>
<feature type="transmembrane region" description="Helical" evidence="5">
    <location>
        <begin position="398"/>
        <end position="423"/>
    </location>
</feature>
<dbReference type="Pfam" id="PF13520">
    <property type="entry name" value="AA_permease_2"/>
    <property type="match status" value="1"/>
</dbReference>
<dbReference type="InterPro" id="IPR050598">
    <property type="entry name" value="AminoAcid_Transporter"/>
</dbReference>
<evidence type="ECO:0000256" key="4">
    <source>
        <dbReference type="ARBA" id="ARBA00023136"/>
    </source>
</evidence>
<keyword evidence="3 5" id="KW-1133">Transmembrane helix</keyword>
<dbReference type="Proteomes" id="UP000320801">
    <property type="component" value="Unassembled WGS sequence"/>
</dbReference>